<dbReference type="EMBL" id="JBHUDO010000001">
    <property type="protein sequence ID" value="MFD1644407.1"/>
    <property type="molecule type" value="Genomic_DNA"/>
</dbReference>
<feature type="transmembrane region" description="Helical" evidence="1">
    <location>
        <begin position="12"/>
        <end position="31"/>
    </location>
</feature>
<organism evidence="2 3">
    <name type="scientific">Haloarchaeobius litoreus</name>
    <dbReference type="NCBI Taxonomy" id="755306"/>
    <lineage>
        <taxon>Archaea</taxon>
        <taxon>Methanobacteriati</taxon>
        <taxon>Methanobacteriota</taxon>
        <taxon>Stenosarchaea group</taxon>
        <taxon>Halobacteria</taxon>
        <taxon>Halobacteriales</taxon>
        <taxon>Halorubellaceae</taxon>
        <taxon>Haloarchaeobius</taxon>
    </lineage>
</organism>
<feature type="transmembrane region" description="Helical" evidence="1">
    <location>
        <begin position="181"/>
        <end position="202"/>
    </location>
</feature>
<protein>
    <submittedName>
        <fullName evidence="2">Uncharacterized protein</fullName>
    </submittedName>
</protein>
<feature type="transmembrane region" description="Helical" evidence="1">
    <location>
        <begin position="214"/>
        <end position="233"/>
    </location>
</feature>
<feature type="transmembrane region" description="Helical" evidence="1">
    <location>
        <begin position="307"/>
        <end position="327"/>
    </location>
</feature>
<accession>A0ABD6DDV5</accession>
<feature type="transmembrane region" description="Helical" evidence="1">
    <location>
        <begin position="37"/>
        <end position="57"/>
    </location>
</feature>
<keyword evidence="3" id="KW-1185">Reference proteome</keyword>
<feature type="transmembrane region" description="Helical" evidence="1">
    <location>
        <begin position="269"/>
        <end position="295"/>
    </location>
</feature>
<dbReference type="Proteomes" id="UP001597034">
    <property type="component" value="Unassembled WGS sequence"/>
</dbReference>
<evidence type="ECO:0000313" key="3">
    <source>
        <dbReference type="Proteomes" id="UP001597034"/>
    </source>
</evidence>
<feature type="transmembrane region" description="Helical" evidence="1">
    <location>
        <begin position="102"/>
        <end position="120"/>
    </location>
</feature>
<gene>
    <name evidence="2" type="ORF">ACFSBL_01810</name>
</gene>
<evidence type="ECO:0000256" key="1">
    <source>
        <dbReference type="SAM" id="Phobius"/>
    </source>
</evidence>
<evidence type="ECO:0000313" key="2">
    <source>
        <dbReference type="EMBL" id="MFD1644407.1"/>
    </source>
</evidence>
<keyword evidence="1" id="KW-0812">Transmembrane</keyword>
<comment type="caution">
    <text evidence="2">The sequence shown here is derived from an EMBL/GenBank/DDBJ whole genome shotgun (WGS) entry which is preliminary data.</text>
</comment>
<feature type="transmembrane region" description="Helical" evidence="1">
    <location>
        <begin position="147"/>
        <end position="169"/>
    </location>
</feature>
<feature type="transmembrane region" description="Helical" evidence="1">
    <location>
        <begin position="368"/>
        <end position="389"/>
    </location>
</feature>
<feature type="transmembrane region" description="Helical" evidence="1">
    <location>
        <begin position="239"/>
        <end position="262"/>
    </location>
</feature>
<keyword evidence="1" id="KW-1133">Transmembrane helix</keyword>
<proteinExistence type="predicted"/>
<feature type="transmembrane region" description="Helical" evidence="1">
    <location>
        <begin position="69"/>
        <end position="90"/>
    </location>
</feature>
<reference evidence="2 3" key="1">
    <citation type="journal article" date="2019" name="Int. J. Syst. Evol. Microbiol.">
        <title>The Global Catalogue of Microorganisms (GCM) 10K type strain sequencing project: providing services to taxonomists for standard genome sequencing and annotation.</title>
        <authorList>
            <consortium name="The Broad Institute Genomics Platform"/>
            <consortium name="The Broad Institute Genome Sequencing Center for Infectious Disease"/>
            <person name="Wu L."/>
            <person name="Ma J."/>
        </authorList>
    </citation>
    <scope>NUCLEOTIDE SEQUENCE [LARGE SCALE GENOMIC DNA]</scope>
    <source>
        <strain evidence="2 3">CGMCC 1.10390</strain>
    </source>
</reference>
<name>A0ABD6DDV5_9EURY</name>
<feature type="transmembrane region" description="Helical" evidence="1">
    <location>
        <begin position="339"/>
        <end position="362"/>
    </location>
</feature>
<keyword evidence="1" id="KW-0472">Membrane</keyword>
<dbReference type="AlphaFoldDB" id="A0ABD6DDV5"/>
<dbReference type="RefSeq" id="WP_256399678.1">
    <property type="nucleotide sequence ID" value="NZ_JANHJR010000002.1"/>
</dbReference>
<sequence>MAATVSRWARRYVGIAVASLLAWQVGLLVGVPRGTEVALGLYGFVLHVVFGKAYSLVPSYFDRELAEPRAAIVQLPLTAVGVACLALAPFQGTPDALEPAGAVLWTAGVVVFVGTLAWTVRDNLAGAETGTGGPNAHRERVDRAANAVVPVALAYLLVGSYATLGLAGVVQPVFDGYPARVTHLLGTGTATLLVFGLGVRLLPRFLVAEPPKPLVWVVLPTGAVGPVLLAATLPAGRWFHLAAAVETVAVVGYAAIVATLFVRSDRRRTALYGVLLGAIGGVAAVALGLWFAFVGLDGALIPAHRRLTLLGFLGLTVVGVSLQFYPPNVGRWPGCDDRTALAAMALLAAGVAVQTAGAVLLAETVATAGVVLALAGALGYAYLLAGAFATR</sequence>